<protein>
    <recommendedName>
        <fullName evidence="3">Endosialidase</fullName>
    </recommendedName>
</protein>
<organism evidence="1 2">
    <name type="scientific">Anaerobutyricum hallii</name>
    <dbReference type="NCBI Taxonomy" id="39488"/>
    <lineage>
        <taxon>Bacteria</taxon>
        <taxon>Bacillati</taxon>
        <taxon>Bacillota</taxon>
        <taxon>Clostridia</taxon>
        <taxon>Lachnospirales</taxon>
        <taxon>Lachnospiraceae</taxon>
        <taxon>Anaerobutyricum</taxon>
    </lineage>
</organism>
<proteinExistence type="predicted"/>
<evidence type="ECO:0000313" key="2">
    <source>
        <dbReference type="Proteomes" id="UP000217549"/>
    </source>
</evidence>
<keyword evidence="2" id="KW-1185">Reference proteome</keyword>
<dbReference type="AlphaFoldDB" id="A0A285PRX5"/>
<reference evidence="2" key="1">
    <citation type="submission" date="2017-09" db="EMBL/GenBank/DDBJ databases">
        <authorList>
            <person name="Shetty A S."/>
        </authorList>
    </citation>
    <scope>NUCLEOTIDE SEQUENCE [LARGE SCALE GENOMIC DNA]</scope>
</reference>
<evidence type="ECO:0000313" key="1">
    <source>
        <dbReference type="EMBL" id="SOB72373.1"/>
    </source>
</evidence>
<dbReference type="STRING" id="39488.ERS852450_00063"/>
<evidence type="ECO:0008006" key="3">
    <source>
        <dbReference type="Google" id="ProtNLM"/>
    </source>
</evidence>
<sequence length="137" mass="15205">MANVKELLKAEENGSLSFGDYSLTQKTKLDEFSFEGDVYKVKTFQEITRLEKNGGVVYESVPGSAVHGYKETERQIAFETEAADDLQITLEVEPEKEYKVFVNDTNIGKLKSSLGGKISFSIELDAGETAKVQVVKL</sequence>
<accession>A0A285PRX5</accession>
<dbReference type="RefSeq" id="WP_021907743.1">
    <property type="nucleotide sequence ID" value="NZ_CP143936.1"/>
</dbReference>
<dbReference type="KEGG" id="ehl:EHLA_1663"/>
<name>A0A285PRX5_9FIRM</name>
<dbReference type="Proteomes" id="UP000217549">
    <property type="component" value="Chromosome I"/>
</dbReference>
<dbReference type="EMBL" id="LT907978">
    <property type="protein sequence ID" value="SOB72373.1"/>
    <property type="molecule type" value="Genomic_DNA"/>
</dbReference>
<gene>
    <name evidence="1" type="ORF">EHLA_1663</name>
</gene>